<reference evidence="13 15" key="2">
    <citation type="journal article" date="2018" name="Plant J.">
        <title>The Physcomitrella patens chromosome-scale assembly reveals moss genome structure and evolution.</title>
        <authorList>
            <person name="Lang D."/>
            <person name="Ullrich K.K."/>
            <person name="Murat F."/>
            <person name="Fuchs J."/>
            <person name="Jenkins J."/>
            <person name="Haas F.B."/>
            <person name="Piednoel M."/>
            <person name="Gundlach H."/>
            <person name="Van Bel M."/>
            <person name="Meyberg R."/>
            <person name="Vives C."/>
            <person name="Morata J."/>
            <person name="Symeonidi A."/>
            <person name="Hiss M."/>
            <person name="Muchero W."/>
            <person name="Kamisugi Y."/>
            <person name="Saleh O."/>
            <person name="Blanc G."/>
            <person name="Decker E.L."/>
            <person name="van Gessel N."/>
            <person name="Grimwood J."/>
            <person name="Hayes R.D."/>
            <person name="Graham S.W."/>
            <person name="Gunter L.E."/>
            <person name="McDaniel S.F."/>
            <person name="Hoernstein S.N.W."/>
            <person name="Larsson A."/>
            <person name="Li F.W."/>
            <person name="Perroud P.F."/>
            <person name="Phillips J."/>
            <person name="Ranjan P."/>
            <person name="Rokshar D.S."/>
            <person name="Rothfels C.J."/>
            <person name="Schneider L."/>
            <person name="Shu S."/>
            <person name="Stevenson D.W."/>
            <person name="Thummler F."/>
            <person name="Tillich M."/>
            <person name="Villarreal Aguilar J.C."/>
            <person name="Widiez T."/>
            <person name="Wong G.K."/>
            <person name="Wymore A."/>
            <person name="Zhang Y."/>
            <person name="Zimmer A.D."/>
            <person name="Quatrano R.S."/>
            <person name="Mayer K.F.X."/>
            <person name="Goodstein D."/>
            <person name="Casacuberta J.M."/>
            <person name="Vandepoele K."/>
            <person name="Reski R."/>
            <person name="Cuming A.C."/>
            <person name="Tuskan G.A."/>
            <person name="Maumus F."/>
            <person name="Salse J."/>
            <person name="Schmutz J."/>
            <person name="Rensing S.A."/>
        </authorList>
    </citation>
    <scope>NUCLEOTIDE SEQUENCE [LARGE SCALE GENOMIC DNA]</scope>
    <source>
        <strain evidence="14 15">cv. Gransden 2004</strain>
    </source>
</reference>
<dbReference type="GO" id="GO:0016020">
    <property type="term" value="C:membrane"/>
    <property type="evidence" value="ECO:0007669"/>
    <property type="project" value="InterPro"/>
</dbReference>
<comment type="function">
    <text evidence="7">Involved in the targeting and/or fusion of transport vesicles to their target membrane.</text>
</comment>
<reference evidence="14" key="3">
    <citation type="submission" date="2020-12" db="UniProtKB">
        <authorList>
            <consortium name="EnsemblPlants"/>
        </authorList>
    </citation>
    <scope>IDENTIFICATION</scope>
</reference>
<dbReference type="STRING" id="3218.A9SDL2"/>
<evidence type="ECO:0000256" key="4">
    <source>
        <dbReference type="ARBA" id="ARBA00022927"/>
    </source>
</evidence>
<dbReference type="AlphaFoldDB" id="A9SDL2"/>
<dbReference type="InterPro" id="IPR011012">
    <property type="entry name" value="Longin-like_dom_sf"/>
</dbReference>
<evidence type="ECO:0000256" key="2">
    <source>
        <dbReference type="ARBA" id="ARBA00022448"/>
    </source>
</evidence>
<dbReference type="FunFam" id="1.20.5.110:FF:000004">
    <property type="entry name" value="Vesicle-associated membrane protein 7"/>
    <property type="match status" value="1"/>
</dbReference>
<dbReference type="EMBL" id="ABEU02000017">
    <property type="protein sequence ID" value="PNR36628.1"/>
    <property type="molecule type" value="Genomic_DNA"/>
</dbReference>
<evidence type="ECO:0000256" key="1">
    <source>
        <dbReference type="ARBA" id="ARBA00008025"/>
    </source>
</evidence>
<dbReference type="Gene3D" id="1.20.5.110">
    <property type="match status" value="1"/>
</dbReference>
<sequence length="238" mass="26880">MGDARLIYSFVARGTTVLAEHAIYAGNFSQIAVQCLLKLPAGTSKQTYVMDRHTFNFFVENGFTFLVVAEEALGRLIPFAFLERVKDDFKHHYQGGRADLAVSHSLDAEFGPKLKEHMDFCMENPEEIKKISRIKSQVAEVKGIMMENIDKVLDRSDKIDLLVDRTTHLQSSAAEYQRAGVRIRRRLWWQHFRLKLLVLLLIVVVAFIIYLSICRGFICHNPAVPGTPPAPGTPPGPL</sequence>
<evidence type="ECO:0000256" key="10">
    <source>
        <dbReference type="SAM" id="Phobius"/>
    </source>
</evidence>
<dbReference type="Pfam" id="PF13774">
    <property type="entry name" value="Longin"/>
    <property type="match status" value="1"/>
</dbReference>
<dbReference type="PANTHER" id="PTHR21136">
    <property type="entry name" value="SNARE PROTEINS"/>
    <property type="match status" value="1"/>
</dbReference>
<gene>
    <name evidence="14" type="primary">LOC112294852</name>
    <name evidence="13" type="ORF">PHYPA_022479</name>
</gene>
<keyword evidence="6 10" id="KW-0472">Membrane</keyword>
<comment type="subcellular location">
    <subcellularLocation>
        <location evidence="8">Endomembrane system</location>
        <topology evidence="8">Single-pass type IV membrane protein</topology>
    </subcellularLocation>
</comment>
<dbReference type="PRINTS" id="PR00219">
    <property type="entry name" value="SYNAPTOBREVN"/>
</dbReference>
<protein>
    <submittedName>
        <fullName evidence="13 14">Uncharacterized protein</fullName>
    </submittedName>
</protein>
<evidence type="ECO:0000313" key="13">
    <source>
        <dbReference type="EMBL" id="PNR36628.1"/>
    </source>
</evidence>
<dbReference type="GO" id="GO:0015031">
    <property type="term" value="P:protein transport"/>
    <property type="evidence" value="ECO:0007669"/>
    <property type="project" value="UniProtKB-KW"/>
</dbReference>
<evidence type="ECO:0000256" key="3">
    <source>
        <dbReference type="ARBA" id="ARBA00022692"/>
    </source>
</evidence>
<dbReference type="SUPFAM" id="SSF64356">
    <property type="entry name" value="SNARE-like"/>
    <property type="match status" value="1"/>
</dbReference>
<dbReference type="EnsemblPlants" id="Pp3c17_22240V3.2">
    <property type="protein sequence ID" value="PAC:32907233.CDS.1"/>
    <property type="gene ID" value="Pp3c17_22240"/>
</dbReference>
<dbReference type="EnsemblPlants" id="Pp3c17_22240V3.1">
    <property type="protein sequence ID" value="PAC:32907232.CDS.1"/>
    <property type="gene ID" value="Pp3c17_22240"/>
</dbReference>
<dbReference type="PROSITE" id="PS50859">
    <property type="entry name" value="LONGIN"/>
    <property type="match status" value="1"/>
</dbReference>
<dbReference type="PaxDb" id="3218-PP1S68_120V6.1"/>
<name>A9SDL2_PHYPA</name>
<evidence type="ECO:0000313" key="14">
    <source>
        <dbReference type="EnsemblPlants" id="PAC:32907232.CDS.1"/>
    </source>
</evidence>
<dbReference type="SMART" id="SM01270">
    <property type="entry name" value="Longin"/>
    <property type="match status" value="1"/>
</dbReference>
<keyword evidence="9" id="KW-0175">Coiled coil</keyword>
<dbReference type="PROSITE" id="PS50892">
    <property type="entry name" value="V_SNARE"/>
    <property type="match status" value="1"/>
</dbReference>
<keyword evidence="3 10" id="KW-0812">Transmembrane</keyword>
<dbReference type="InterPro" id="IPR051097">
    <property type="entry name" value="Synaptobrevin-like_transport"/>
</dbReference>
<dbReference type="SUPFAM" id="SSF58038">
    <property type="entry name" value="SNARE fusion complex"/>
    <property type="match status" value="1"/>
</dbReference>
<dbReference type="Pfam" id="PF00957">
    <property type="entry name" value="Synaptobrevin"/>
    <property type="match status" value="1"/>
</dbReference>
<reference evidence="13 15" key="1">
    <citation type="journal article" date="2008" name="Science">
        <title>The Physcomitrella genome reveals evolutionary insights into the conquest of land by plants.</title>
        <authorList>
            <person name="Rensing S."/>
            <person name="Lang D."/>
            <person name="Zimmer A."/>
            <person name="Terry A."/>
            <person name="Salamov A."/>
            <person name="Shapiro H."/>
            <person name="Nishiyama T."/>
            <person name="Perroud P.-F."/>
            <person name="Lindquist E."/>
            <person name="Kamisugi Y."/>
            <person name="Tanahashi T."/>
            <person name="Sakakibara K."/>
            <person name="Fujita T."/>
            <person name="Oishi K."/>
            <person name="Shin-I T."/>
            <person name="Kuroki Y."/>
            <person name="Toyoda A."/>
            <person name="Suzuki Y."/>
            <person name="Hashimoto A."/>
            <person name="Yamaguchi K."/>
            <person name="Sugano A."/>
            <person name="Kohara Y."/>
            <person name="Fujiyama A."/>
            <person name="Anterola A."/>
            <person name="Aoki S."/>
            <person name="Ashton N."/>
            <person name="Barbazuk W.B."/>
            <person name="Barker E."/>
            <person name="Bennetzen J."/>
            <person name="Bezanilla M."/>
            <person name="Blankenship R."/>
            <person name="Cho S.H."/>
            <person name="Dutcher S."/>
            <person name="Estelle M."/>
            <person name="Fawcett J.A."/>
            <person name="Gundlach H."/>
            <person name="Hanada K."/>
            <person name="Heyl A."/>
            <person name="Hicks K.A."/>
            <person name="Hugh J."/>
            <person name="Lohr M."/>
            <person name="Mayer K."/>
            <person name="Melkozernov A."/>
            <person name="Murata T."/>
            <person name="Nelson D."/>
            <person name="Pils B."/>
            <person name="Prigge M."/>
            <person name="Reiss B."/>
            <person name="Renner T."/>
            <person name="Rombauts S."/>
            <person name="Rushton P."/>
            <person name="Sanderfoot A."/>
            <person name="Schween G."/>
            <person name="Shiu S.-H."/>
            <person name="Stueber K."/>
            <person name="Theodoulou F.L."/>
            <person name="Tu H."/>
            <person name="Van de Peer Y."/>
            <person name="Verrier P.J."/>
            <person name="Waters E."/>
            <person name="Wood A."/>
            <person name="Yang L."/>
            <person name="Cove D."/>
            <person name="Cuming A."/>
            <person name="Hasebe M."/>
            <person name="Lucas S."/>
            <person name="Mishler D.B."/>
            <person name="Reski R."/>
            <person name="Grigoriev I."/>
            <person name="Quatrano R.S."/>
            <person name="Boore J.L."/>
        </authorList>
    </citation>
    <scope>NUCLEOTIDE SEQUENCE [LARGE SCALE GENOMIC DNA]</scope>
    <source>
        <strain evidence="14 15">cv. Gransden 2004</strain>
    </source>
</reference>
<dbReference type="GO" id="GO:0012505">
    <property type="term" value="C:endomembrane system"/>
    <property type="evidence" value="ECO:0007669"/>
    <property type="project" value="UniProtKB-SubCell"/>
</dbReference>
<evidence type="ECO:0000313" key="15">
    <source>
        <dbReference type="Proteomes" id="UP000006727"/>
    </source>
</evidence>
<dbReference type="GO" id="GO:0005737">
    <property type="term" value="C:cytoplasm"/>
    <property type="evidence" value="ECO:0007669"/>
    <property type="project" value="UniProtKB-ARBA"/>
</dbReference>
<dbReference type="OrthoDB" id="248747at2759"/>
<dbReference type="InterPro" id="IPR001388">
    <property type="entry name" value="Synaptobrevin-like"/>
</dbReference>
<comment type="similarity">
    <text evidence="1">Belongs to the synaptobrevin family.</text>
</comment>
<dbReference type="Gramene" id="Pp3c17_22240V3.2">
    <property type="protein sequence ID" value="PAC:32907233.CDS.1"/>
    <property type="gene ID" value="Pp3c17_22240"/>
</dbReference>
<keyword evidence="4" id="KW-0653">Protein transport</keyword>
<organism evidence="13">
    <name type="scientific">Physcomitrium patens</name>
    <name type="common">Spreading-leaved earth moss</name>
    <name type="synonym">Physcomitrella patens</name>
    <dbReference type="NCBI Taxonomy" id="3218"/>
    <lineage>
        <taxon>Eukaryota</taxon>
        <taxon>Viridiplantae</taxon>
        <taxon>Streptophyta</taxon>
        <taxon>Embryophyta</taxon>
        <taxon>Bryophyta</taxon>
        <taxon>Bryophytina</taxon>
        <taxon>Bryopsida</taxon>
        <taxon>Funariidae</taxon>
        <taxon>Funariales</taxon>
        <taxon>Funariaceae</taxon>
        <taxon>Physcomitrium</taxon>
    </lineage>
</organism>
<feature type="transmembrane region" description="Helical" evidence="10">
    <location>
        <begin position="192"/>
        <end position="213"/>
    </location>
</feature>
<feature type="domain" description="Longin" evidence="11">
    <location>
        <begin position="10"/>
        <end position="114"/>
    </location>
</feature>
<dbReference type="RefSeq" id="XP_024401544.1">
    <property type="nucleotide sequence ID" value="XM_024545776.2"/>
</dbReference>
<evidence type="ECO:0000256" key="8">
    <source>
        <dbReference type="ARBA" id="ARBA00046280"/>
    </source>
</evidence>
<dbReference type="FunFam" id="3.30.450.50:FF:000014">
    <property type="entry name" value="vesicle-associated membrane protein 727"/>
    <property type="match status" value="1"/>
</dbReference>
<proteinExistence type="inferred from homology"/>
<feature type="domain" description="V-SNARE coiled-coil homology" evidence="12">
    <location>
        <begin position="130"/>
        <end position="190"/>
    </location>
</feature>
<evidence type="ECO:0000256" key="6">
    <source>
        <dbReference type="ARBA" id="ARBA00023136"/>
    </source>
</evidence>
<evidence type="ECO:0000259" key="11">
    <source>
        <dbReference type="PROSITE" id="PS50859"/>
    </source>
</evidence>
<dbReference type="HOGENOM" id="CLU_064620_1_0_1"/>
<keyword evidence="2" id="KW-0813">Transport</keyword>
<dbReference type="eggNOG" id="KOG0859">
    <property type="taxonomic scope" value="Eukaryota"/>
</dbReference>
<dbReference type="CDD" id="cd15843">
    <property type="entry name" value="R-SNARE"/>
    <property type="match status" value="1"/>
</dbReference>
<dbReference type="GO" id="GO:0016192">
    <property type="term" value="P:vesicle-mediated transport"/>
    <property type="evidence" value="ECO:0007669"/>
    <property type="project" value="InterPro"/>
</dbReference>
<dbReference type="PANTHER" id="PTHR21136:SF168">
    <property type="entry name" value="VESICLE-ASSOCIATED MEMBRANE PROTEIN 9"/>
    <property type="match status" value="1"/>
</dbReference>
<dbReference type="GeneID" id="112294852"/>
<dbReference type="Gene3D" id="3.30.450.50">
    <property type="entry name" value="Longin domain"/>
    <property type="match status" value="1"/>
</dbReference>
<keyword evidence="15" id="KW-1185">Reference proteome</keyword>
<accession>A9SDL2</accession>
<dbReference type="CDD" id="cd14824">
    <property type="entry name" value="Longin"/>
    <property type="match status" value="1"/>
</dbReference>
<evidence type="ECO:0000259" key="12">
    <source>
        <dbReference type="PROSITE" id="PS50892"/>
    </source>
</evidence>
<dbReference type="Proteomes" id="UP000006727">
    <property type="component" value="Chromosome 17"/>
</dbReference>
<keyword evidence="5 10" id="KW-1133">Transmembrane helix</keyword>
<dbReference type="InterPro" id="IPR042855">
    <property type="entry name" value="V_SNARE_CC"/>
</dbReference>
<evidence type="ECO:0000256" key="5">
    <source>
        <dbReference type="ARBA" id="ARBA00022989"/>
    </source>
</evidence>
<dbReference type="InterPro" id="IPR010908">
    <property type="entry name" value="Longin_dom"/>
</dbReference>
<evidence type="ECO:0000256" key="7">
    <source>
        <dbReference type="ARBA" id="ARBA00037493"/>
    </source>
</evidence>
<evidence type="ECO:0000256" key="9">
    <source>
        <dbReference type="PROSITE-ProRule" id="PRU00290"/>
    </source>
</evidence>
<dbReference type="KEGG" id="ppp:112294852"/>
<dbReference type="Gramene" id="Pp3c17_22240V3.1">
    <property type="protein sequence ID" value="PAC:32907232.CDS.1"/>
    <property type="gene ID" value="Pp3c17_22240"/>
</dbReference>